<dbReference type="RefSeq" id="WP_196147890.1">
    <property type="nucleotide sequence ID" value="NZ_JADMLG010000002.1"/>
</dbReference>
<proteinExistence type="predicted"/>
<name>A0A931I8X2_9NOCA</name>
<dbReference type="Proteomes" id="UP000655751">
    <property type="component" value="Unassembled WGS sequence"/>
</dbReference>
<evidence type="ECO:0000259" key="1">
    <source>
        <dbReference type="Pfam" id="PF22552"/>
    </source>
</evidence>
<keyword evidence="3" id="KW-1185">Reference proteome</keyword>
<comment type="caution">
    <text evidence="2">The sequence shown here is derived from an EMBL/GenBank/DDBJ whole genome shotgun (WGS) entry which is preliminary data.</text>
</comment>
<dbReference type="Pfam" id="PF22552">
    <property type="entry name" value="TY-Chap3"/>
    <property type="match status" value="1"/>
</dbReference>
<protein>
    <recommendedName>
        <fullName evidence="1">TY-Chap N-terminal domain-containing protein</fullName>
    </recommendedName>
</protein>
<dbReference type="EMBL" id="JADMLG010000002">
    <property type="protein sequence ID" value="MBH0775525.1"/>
    <property type="molecule type" value="Genomic_DNA"/>
</dbReference>
<evidence type="ECO:0000313" key="3">
    <source>
        <dbReference type="Proteomes" id="UP000655751"/>
    </source>
</evidence>
<gene>
    <name evidence="2" type="ORF">IT779_04375</name>
</gene>
<reference evidence="2" key="1">
    <citation type="submission" date="2020-11" db="EMBL/GenBank/DDBJ databases">
        <title>Nocardia NEAU-351.nov., a novel actinomycete isolated from the cow dung.</title>
        <authorList>
            <person name="Zhang X."/>
        </authorList>
    </citation>
    <scope>NUCLEOTIDE SEQUENCE</scope>
    <source>
        <strain evidence="2">NEAU-351</strain>
    </source>
</reference>
<feature type="domain" description="TY-Chap N-terminal" evidence="1">
    <location>
        <begin position="188"/>
        <end position="303"/>
    </location>
</feature>
<organism evidence="2 3">
    <name type="scientific">Nocardia bovistercoris</name>
    <dbReference type="NCBI Taxonomy" id="2785916"/>
    <lineage>
        <taxon>Bacteria</taxon>
        <taxon>Bacillati</taxon>
        <taxon>Actinomycetota</taxon>
        <taxon>Actinomycetes</taxon>
        <taxon>Mycobacteriales</taxon>
        <taxon>Nocardiaceae</taxon>
        <taxon>Nocardia</taxon>
    </lineage>
</organism>
<dbReference type="AlphaFoldDB" id="A0A931I8X2"/>
<dbReference type="InterPro" id="IPR054344">
    <property type="entry name" value="TY-Chap_N"/>
</dbReference>
<sequence length="330" mass="36966">MVDHSWEQLLEEMPLYLYEYPYPPVERRGALIQIRDVDSGYRVLFRDNGGIEVLLALPEEPRERQRFVEILRAQRTTNVGRLYLPTGEVIRAENRPMWGPSSVFENPADMAVVEVRTAFTDYPKFRKEVAAALVEIFRDGWAASPQRLRYTVADGEGPRVILYGVSGELTAVPPARPTHGGAAETCTNWDDFAERLEWAVNTLPYGAVLSLSAPSVDPDYTTVEFTSVFTIHSGCLVGPDTSRDRARLREDMGELGWEWEPLGGDGLEYPIWRVAPARTMQGLVPRTVATFRDVFGVADPSALTFTANARTDHPDLPYLDAELGLTRGPH</sequence>
<evidence type="ECO:0000313" key="2">
    <source>
        <dbReference type="EMBL" id="MBH0775525.1"/>
    </source>
</evidence>
<accession>A0A931I8X2</accession>